<evidence type="ECO:0000256" key="5">
    <source>
        <dbReference type="ARBA" id="ARBA00022692"/>
    </source>
</evidence>
<dbReference type="InterPro" id="IPR011606">
    <property type="entry name" value="Brnchd-chn_aa_trnsp_permease"/>
</dbReference>
<dbReference type="GO" id="GO:0005886">
    <property type="term" value="C:plasma membrane"/>
    <property type="evidence" value="ECO:0007669"/>
    <property type="project" value="UniProtKB-SubCell"/>
</dbReference>
<comment type="similarity">
    <text evidence="2">Belongs to the AzlC family.</text>
</comment>
<dbReference type="Pfam" id="PF03591">
    <property type="entry name" value="AzlC"/>
    <property type="match status" value="1"/>
</dbReference>
<evidence type="ECO:0000256" key="8">
    <source>
        <dbReference type="SAM" id="Phobius"/>
    </source>
</evidence>
<sequence length="226" mass="24843">MSHKNLYYKGFKSALPIVLGYLPLGFAYGVLGIKSGLSILDVIIFSLLCYAGSAQFIGVNLWSLGADPISMIITIFIVNLRHLLYSTSLSQYFKNISTVHIPILSFFITDESYAVSITDFNNGIKPEKNYLYQLFLTSYLSWVMSSALGALFGAKIGGKLDLGLDFALPAMYIALLFMQLNNSKKTIIAIISGLLSLWFYFIIPGNLNIIIAAIIGSLLGVILNEL</sequence>
<evidence type="ECO:0000256" key="6">
    <source>
        <dbReference type="ARBA" id="ARBA00022989"/>
    </source>
</evidence>
<dbReference type="AlphaFoldDB" id="A0A1M5B4U4"/>
<dbReference type="Proteomes" id="UP000184088">
    <property type="component" value="Unassembled WGS sequence"/>
</dbReference>
<keyword evidence="10" id="KW-1185">Reference proteome</keyword>
<reference evidence="9 10" key="1">
    <citation type="submission" date="2016-11" db="EMBL/GenBank/DDBJ databases">
        <authorList>
            <person name="Jaros S."/>
            <person name="Januszkiewicz K."/>
            <person name="Wedrychowicz H."/>
        </authorList>
    </citation>
    <scope>NUCLEOTIDE SEQUENCE [LARGE SCALE GENOMIC DNA]</scope>
    <source>
        <strain evidence="9 10">DSM 17918</strain>
    </source>
</reference>
<feature type="transmembrane region" description="Helical" evidence="8">
    <location>
        <begin position="134"/>
        <end position="156"/>
    </location>
</feature>
<evidence type="ECO:0000256" key="4">
    <source>
        <dbReference type="ARBA" id="ARBA00022475"/>
    </source>
</evidence>
<feature type="transmembrane region" description="Helical" evidence="8">
    <location>
        <begin position="14"/>
        <end position="33"/>
    </location>
</feature>
<dbReference type="STRING" id="1121256.SAMN02746089_01782"/>
<name>A0A1M5B4U4_9THEO</name>
<gene>
    <name evidence="9" type="ORF">SAMN02746089_01782</name>
</gene>
<protein>
    <submittedName>
        <fullName evidence="9">4-azaleucine resistance probable transporter AzlC</fullName>
    </submittedName>
</protein>
<dbReference type="RefSeq" id="WP_073344245.1">
    <property type="nucleotide sequence ID" value="NZ_FQVH01000020.1"/>
</dbReference>
<keyword evidence="5 8" id="KW-0812">Transmembrane</keyword>
<evidence type="ECO:0000256" key="2">
    <source>
        <dbReference type="ARBA" id="ARBA00010735"/>
    </source>
</evidence>
<evidence type="ECO:0000256" key="1">
    <source>
        <dbReference type="ARBA" id="ARBA00004651"/>
    </source>
</evidence>
<evidence type="ECO:0000313" key="9">
    <source>
        <dbReference type="EMBL" id="SHF37523.1"/>
    </source>
</evidence>
<evidence type="ECO:0000256" key="7">
    <source>
        <dbReference type="ARBA" id="ARBA00023136"/>
    </source>
</evidence>
<evidence type="ECO:0000256" key="3">
    <source>
        <dbReference type="ARBA" id="ARBA00022448"/>
    </source>
</evidence>
<keyword evidence="4" id="KW-1003">Cell membrane</keyword>
<organism evidence="9 10">
    <name type="scientific">Caldanaerobius fijiensis DSM 17918</name>
    <dbReference type="NCBI Taxonomy" id="1121256"/>
    <lineage>
        <taxon>Bacteria</taxon>
        <taxon>Bacillati</taxon>
        <taxon>Bacillota</taxon>
        <taxon>Clostridia</taxon>
        <taxon>Thermoanaerobacterales</taxon>
        <taxon>Thermoanaerobacteraceae</taxon>
        <taxon>Caldanaerobius</taxon>
    </lineage>
</organism>
<dbReference type="PANTHER" id="PTHR34979">
    <property type="entry name" value="INNER MEMBRANE PROTEIN YGAZ"/>
    <property type="match status" value="1"/>
</dbReference>
<comment type="subcellular location">
    <subcellularLocation>
        <location evidence="1">Cell membrane</location>
        <topology evidence="1">Multi-pass membrane protein</topology>
    </subcellularLocation>
</comment>
<keyword evidence="6 8" id="KW-1133">Transmembrane helix</keyword>
<feature type="transmembrane region" description="Helical" evidence="8">
    <location>
        <begin position="162"/>
        <end position="180"/>
    </location>
</feature>
<dbReference type="GO" id="GO:1903785">
    <property type="term" value="P:L-valine transmembrane transport"/>
    <property type="evidence" value="ECO:0007669"/>
    <property type="project" value="TreeGrafter"/>
</dbReference>
<keyword evidence="3" id="KW-0813">Transport</keyword>
<dbReference type="EMBL" id="FQVH01000020">
    <property type="protein sequence ID" value="SHF37523.1"/>
    <property type="molecule type" value="Genomic_DNA"/>
</dbReference>
<proteinExistence type="inferred from homology"/>
<dbReference type="PANTHER" id="PTHR34979:SF1">
    <property type="entry name" value="INNER MEMBRANE PROTEIN YGAZ"/>
    <property type="match status" value="1"/>
</dbReference>
<dbReference type="OrthoDB" id="3177005at2"/>
<accession>A0A1M5B4U4</accession>
<feature type="transmembrane region" description="Helical" evidence="8">
    <location>
        <begin position="40"/>
        <end position="62"/>
    </location>
</feature>
<keyword evidence="7 8" id="KW-0472">Membrane</keyword>
<evidence type="ECO:0000313" key="10">
    <source>
        <dbReference type="Proteomes" id="UP000184088"/>
    </source>
</evidence>